<name>A0A2K1JGE0_PHYPA</name>
<accession>A0A2K1JGE0</accession>
<reference evidence="2 4" key="1">
    <citation type="journal article" date="2008" name="Science">
        <title>The Physcomitrella genome reveals evolutionary insights into the conquest of land by plants.</title>
        <authorList>
            <person name="Rensing S."/>
            <person name="Lang D."/>
            <person name="Zimmer A."/>
            <person name="Terry A."/>
            <person name="Salamov A."/>
            <person name="Shapiro H."/>
            <person name="Nishiyama T."/>
            <person name="Perroud P.-F."/>
            <person name="Lindquist E."/>
            <person name="Kamisugi Y."/>
            <person name="Tanahashi T."/>
            <person name="Sakakibara K."/>
            <person name="Fujita T."/>
            <person name="Oishi K."/>
            <person name="Shin-I T."/>
            <person name="Kuroki Y."/>
            <person name="Toyoda A."/>
            <person name="Suzuki Y."/>
            <person name="Hashimoto A."/>
            <person name="Yamaguchi K."/>
            <person name="Sugano A."/>
            <person name="Kohara Y."/>
            <person name="Fujiyama A."/>
            <person name="Anterola A."/>
            <person name="Aoki S."/>
            <person name="Ashton N."/>
            <person name="Barbazuk W.B."/>
            <person name="Barker E."/>
            <person name="Bennetzen J."/>
            <person name="Bezanilla M."/>
            <person name="Blankenship R."/>
            <person name="Cho S.H."/>
            <person name="Dutcher S."/>
            <person name="Estelle M."/>
            <person name="Fawcett J.A."/>
            <person name="Gundlach H."/>
            <person name="Hanada K."/>
            <person name="Heyl A."/>
            <person name="Hicks K.A."/>
            <person name="Hugh J."/>
            <person name="Lohr M."/>
            <person name="Mayer K."/>
            <person name="Melkozernov A."/>
            <person name="Murata T."/>
            <person name="Nelson D."/>
            <person name="Pils B."/>
            <person name="Prigge M."/>
            <person name="Reiss B."/>
            <person name="Renner T."/>
            <person name="Rombauts S."/>
            <person name="Rushton P."/>
            <person name="Sanderfoot A."/>
            <person name="Schween G."/>
            <person name="Shiu S.-H."/>
            <person name="Stueber K."/>
            <person name="Theodoulou F.L."/>
            <person name="Tu H."/>
            <person name="Van de Peer Y."/>
            <person name="Verrier P.J."/>
            <person name="Waters E."/>
            <person name="Wood A."/>
            <person name="Yang L."/>
            <person name="Cove D."/>
            <person name="Cuming A."/>
            <person name="Hasebe M."/>
            <person name="Lucas S."/>
            <person name="Mishler D.B."/>
            <person name="Reski R."/>
            <person name="Grigoriev I."/>
            <person name="Quatrano R.S."/>
            <person name="Boore J.L."/>
        </authorList>
    </citation>
    <scope>NUCLEOTIDE SEQUENCE [LARGE SCALE GENOMIC DNA]</scope>
    <source>
        <strain evidence="3 4">cv. Gransden 2004</strain>
    </source>
</reference>
<dbReference type="Gramene" id="Pp3c14_4491V3.1">
    <property type="protein sequence ID" value="Pp3c14_4491V3.1"/>
    <property type="gene ID" value="Pp3c14_4491"/>
</dbReference>
<evidence type="ECO:0000256" key="1">
    <source>
        <dbReference type="SAM" id="Coils"/>
    </source>
</evidence>
<dbReference type="AlphaFoldDB" id="A0A2K1JGE0"/>
<dbReference type="RefSeq" id="XP_024394121.1">
    <property type="nucleotide sequence ID" value="XM_024538353.2"/>
</dbReference>
<dbReference type="KEGG" id="ppp:112291219"/>
<dbReference type="EnsemblPlants" id="Pp3c14_4491V3.1">
    <property type="protein sequence ID" value="Pp3c14_4491V3.1"/>
    <property type="gene ID" value="Pp3c14_4491"/>
</dbReference>
<protein>
    <submittedName>
        <fullName evidence="2 3">Uncharacterized protein</fullName>
    </submittedName>
</protein>
<evidence type="ECO:0000313" key="3">
    <source>
        <dbReference type="EnsemblPlants" id="Pp3c14_4491V3.1"/>
    </source>
</evidence>
<gene>
    <name evidence="3" type="primary">LOC112291219</name>
    <name evidence="2" type="ORF">PHYPA_018010</name>
</gene>
<dbReference type="EnsemblPlants" id="Pp3c14_4491V3.2">
    <property type="protein sequence ID" value="Pp3c14_4491V3.2"/>
    <property type="gene ID" value="Pp3c14_4491"/>
</dbReference>
<sequence>MDTYPGPEQAQRCGEDTFRMQAGQHYVQMRSPLATFVTDVRRRRIVTSQEDQPLPCTRRQLLQELELRTKREDVLVQELKTRMMKEETLVQELSSRKNREGMLWRRLEALRQREVDFLRDQDFRKKIEKELLQECCKLQKERDEWSNLCTSALASMKGLEAEIESRNKKFAEMERKLNLCHAPEESRAGKKAQDEVLFSQKNDLIVALQFHIAELEKQKQLHSDNMAEKDEVLRDVICTVNSMQVKLYKHVATLTTNVQEFKRIIENPVETNLPVCNPWNNIEDDPEVEETTFSDKHAENLGWPSLELSARNLMKEIEYAQSIMALVAKQAVQKRCEVPFRLEPTSDADLNSCKLCRCVRI</sequence>
<organism evidence="2">
    <name type="scientific">Physcomitrium patens</name>
    <name type="common">Spreading-leaved earth moss</name>
    <name type="synonym">Physcomitrella patens</name>
    <dbReference type="NCBI Taxonomy" id="3218"/>
    <lineage>
        <taxon>Eukaryota</taxon>
        <taxon>Viridiplantae</taxon>
        <taxon>Streptophyta</taxon>
        <taxon>Embryophyta</taxon>
        <taxon>Bryophyta</taxon>
        <taxon>Bryophytina</taxon>
        <taxon>Bryopsida</taxon>
        <taxon>Funariidae</taxon>
        <taxon>Funariales</taxon>
        <taxon>Funariaceae</taxon>
        <taxon>Physcomitrium</taxon>
    </lineage>
</organism>
<dbReference type="EMBL" id="ABEU02000014">
    <property type="protein sequence ID" value="PNR40607.1"/>
    <property type="molecule type" value="Genomic_DNA"/>
</dbReference>
<dbReference type="Gramene" id="Pp3c14_4491V3.2">
    <property type="protein sequence ID" value="Pp3c14_4491V3.2"/>
    <property type="gene ID" value="Pp3c14_4491"/>
</dbReference>
<feature type="coiled-coil region" evidence="1">
    <location>
        <begin position="62"/>
        <end position="96"/>
    </location>
</feature>
<reference evidence="2 4" key="2">
    <citation type="journal article" date="2018" name="Plant J.">
        <title>The Physcomitrella patens chromosome-scale assembly reveals moss genome structure and evolution.</title>
        <authorList>
            <person name="Lang D."/>
            <person name="Ullrich K.K."/>
            <person name="Murat F."/>
            <person name="Fuchs J."/>
            <person name="Jenkins J."/>
            <person name="Haas F.B."/>
            <person name="Piednoel M."/>
            <person name="Gundlach H."/>
            <person name="Van Bel M."/>
            <person name="Meyberg R."/>
            <person name="Vives C."/>
            <person name="Morata J."/>
            <person name="Symeonidi A."/>
            <person name="Hiss M."/>
            <person name="Muchero W."/>
            <person name="Kamisugi Y."/>
            <person name="Saleh O."/>
            <person name="Blanc G."/>
            <person name="Decker E.L."/>
            <person name="van Gessel N."/>
            <person name="Grimwood J."/>
            <person name="Hayes R.D."/>
            <person name="Graham S.W."/>
            <person name="Gunter L.E."/>
            <person name="McDaniel S.F."/>
            <person name="Hoernstein S.N.W."/>
            <person name="Larsson A."/>
            <person name="Li F.W."/>
            <person name="Perroud P.F."/>
            <person name="Phillips J."/>
            <person name="Ranjan P."/>
            <person name="Rokshar D.S."/>
            <person name="Rothfels C.J."/>
            <person name="Schneider L."/>
            <person name="Shu S."/>
            <person name="Stevenson D.W."/>
            <person name="Thummler F."/>
            <person name="Tillich M."/>
            <person name="Villarreal Aguilar J.C."/>
            <person name="Widiez T."/>
            <person name="Wong G.K."/>
            <person name="Wymore A."/>
            <person name="Zhang Y."/>
            <person name="Zimmer A.D."/>
            <person name="Quatrano R.S."/>
            <person name="Mayer K.F.X."/>
            <person name="Goodstein D."/>
            <person name="Casacuberta J.M."/>
            <person name="Vandepoele K."/>
            <person name="Reski R."/>
            <person name="Cuming A.C."/>
            <person name="Tuskan G.A."/>
            <person name="Maumus F."/>
            <person name="Salse J."/>
            <person name="Schmutz J."/>
            <person name="Rensing S.A."/>
        </authorList>
    </citation>
    <scope>NUCLEOTIDE SEQUENCE [LARGE SCALE GENOMIC DNA]</scope>
    <source>
        <strain evidence="3 4">cv. Gransden 2004</strain>
    </source>
</reference>
<evidence type="ECO:0000313" key="2">
    <source>
        <dbReference type="EMBL" id="PNR40607.1"/>
    </source>
</evidence>
<keyword evidence="1" id="KW-0175">Coiled coil</keyword>
<evidence type="ECO:0000313" key="4">
    <source>
        <dbReference type="Proteomes" id="UP000006727"/>
    </source>
</evidence>
<dbReference type="Proteomes" id="UP000006727">
    <property type="component" value="Chromosome 14"/>
</dbReference>
<proteinExistence type="predicted"/>
<reference evidence="3" key="3">
    <citation type="submission" date="2020-12" db="UniProtKB">
        <authorList>
            <consortium name="EnsemblPlants"/>
        </authorList>
    </citation>
    <scope>IDENTIFICATION</scope>
</reference>
<keyword evidence="4" id="KW-1185">Reference proteome</keyword>
<dbReference type="GeneID" id="112291219"/>